<keyword evidence="3" id="KW-1185">Reference proteome</keyword>
<dbReference type="RefSeq" id="WP_191688001.1">
    <property type="nucleotide sequence ID" value="NZ_JACSQY010000001.1"/>
</dbReference>
<evidence type="ECO:0000256" key="1">
    <source>
        <dbReference type="SAM" id="MobiDB-lite"/>
    </source>
</evidence>
<reference evidence="2 3" key="1">
    <citation type="submission" date="2020-08" db="EMBL/GenBank/DDBJ databases">
        <title>A Genomic Blueprint of the Chicken Gut Microbiome.</title>
        <authorList>
            <person name="Gilroy R."/>
            <person name="Ravi A."/>
            <person name="Getino M."/>
            <person name="Pursley I."/>
            <person name="Horton D.L."/>
            <person name="Alikhan N.-F."/>
            <person name="Baker D."/>
            <person name="Gharbi K."/>
            <person name="Hall N."/>
            <person name="Watson M."/>
            <person name="Adriaenssens E.M."/>
            <person name="Foster-Nyarko E."/>
            <person name="Jarju S."/>
            <person name="Secka A."/>
            <person name="Antonio M."/>
            <person name="Oren A."/>
            <person name="Chaudhuri R."/>
            <person name="La Ragione R.M."/>
            <person name="Hildebrand F."/>
            <person name="Pallen M.J."/>
        </authorList>
    </citation>
    <scope>NUCLEOTIDE SEQUENCE [LARGE SCALE GENOMIC DNA]</scope>
    <source>
        <strain evidence="2 3">Sa3CUA8</strain>
    </source>
</reference>
<proteinExistence type="predicted"/>
<evidence type="ECO:0008006" key="4">
    <source>
        <dbReference type="Google" id="ProtNLM"/>
    </source>
</evidence>
<dbReference type="InterPro" id="IPR025571">
    <property type="entry name" value="YqfQ"/>
</dbReference>
<dbReference type="Proteomes" id="UP000659496">
    <property type="component" value="Unassembled WGS sequence"/>
</dbReference>
<dbReference type="Pfam" id="PF14181">
    <property type="entry name" value="YqfQ"/>
    <property type="match status" value="1"/>
</dbReference>
<gene>
    <name evidence="2" type="ORF">H9659_00665</name>
</gene>
<accession>A0ABR8PF88</accession>
<feature type="compositionally biased region" description="Low complexity" evidence="1">
    <location>
        <begin position="62"/>
        <end position="74"/>
    </location>
</feature>
<dbReference type="EMBL" id="JACSQY010000001">
    <property type="protein sequence ID" value="MBD7906840.1"/>
    <property type="molecule type" value="Genomic_DNA"/>
</dbReference>
<comment type="caution">
    <text evidence="2">The sequence shown here is derived from an EMBL/GenBank/DDBJ whole genome shotgun (WGS) entry which is preliminary data.</text>
</comment>
<evidence type="ECO:0000313" key="2">
    <source>
        <dbReference type="EMBL" id="MBD7906840.1"/>
    </source>
</evidence>
<protein>
    <recommendedName>
        <fullName evidence="4">YqfQ-like protein</fullName>
    </recommendedName>
</protein>
<name>A0ABR8PF88_9BACL</name>
<sequence>MRYQSFYPFANQQRQAPAGQQMFRGNFQQATPFMQGPATPFSPNQANQPPSPFGMDPGFGGQQQAQGGSPAGAGLSKPEMYMETANRLMTTVQQYAPIIQQFAPMIQNIPAMWKLYRGFQSLPDAGVAGASAAATVARGTAPVASGPLPSVPKVFQPPI</sequence>
<feature type="region of interest" description="Disordered" evidence="1">
    <location>
        <begin position="31"/>
        <end position="74"/>
    </location>
</feature>
<organism evidence="2 3">
    <name type="scientific">Sporosarcina gallistercoris</name>
    <dbReference type="NCBI Taxonomy" id="2762245"/>
    <lineage>
        <taxon>Bacteria</taxon>
        <taxon>Bacillati</taxon>
        <taxon>Bacillota</taxon>
        <taxon>Bacilli</taxon>
        <taxon>Bacillales</taxon>
        <taxon>Caryophanaceae</taxon>
        <taxon>Sporosarcina</taxon>
    </lineage>
</organism>
<evidence type="ECO:0000313" key="3">
    <source>
        <dbReference type="Proteomes" id="UP000659496"/>
    </source>
</evidence>